<name>A0A2P6FAR1_9MOLU</name>
<proteinExistence type="predicted"/>
<dbReference type="AlphaFoldDB" id="A0A2P6FAR1"/>
<comment type="caution">
    <text evidence="1">The sequence shown here is derived from an EMBL/GenBank/DDBJ whole genome shotgun (WGS) entry which is preliminary data.</text>
</comment>
<keyword evidence="2" id="KW-1185">Reference proteome</keyword>
<protein>
    <submittedName>
        <fullName evidence="1">Uncharacterized protein</fullName>
    </submittedName>
</protein>
<dbReference type="Proteomes" id="UP000031565">
    <property type="component" value="Unassembled WGS sequence"/>
</dbReference>
<dbReference type="OrthoDB" id="390206at2"/>
<organism evidence="1 2">
    <name type="scientific">Spiroplasma poulsonii</name>
    <dbReference type="NCBI Taxonomy" id="2138"/>
    <lineage>
        <taxon>Bacteria</taxon>
        <taxon>Bacillati</taxon>
        <taxon>Mycoplasmatota</taxon>
        <taxon>Mollicutes</taxon>
        <taxon>Entomoplasmatales</taxon>
        <taxon>Spiroplasmataceae</taxon>
        <taxon>Spiroplasma</taxon>
    </lineage>
</organism>
<dbReference type="EMBL" id="JTLV02000001">
    <property type="protein sequence ID" value="PQM30529.1"/>
    <property type="molecule type" value="Genomic_DNA"/>
</dbReference>
<reference evidence="1 2" key="1">
    <citation type="journal article" date="2015" name="MBio">
        <title>Genome sequence of the Drosophila melanogaster male-killing Spiroplasma strain MSRO endosymbiont.</title>
        <authorList>
            <person name="Paredes J.C."/>
            <person name="Herren J.K."/>
            <person name="Schupfer F."/>
            <person name="Marin R."/>
            <person name="Claverol S."/>
            <person name="Kuo C.H."/>
            <person name="Lemaitre B."/>
            <person name="Beven L."/>
        </authorList>
    </citation>
    <scope>NUCLEOTIDE SEQUENCE [LARGE SCALE GENOMIC DNA]</scope>
    <source>
        <strain evidence="1 2">MSRO</strain>
    </source>
</reference>
<dbReference type="STRING" id="2138.SMSRO_v1c02850"/>
<gene>
    <name evidence="1" type="ORF">SMSRO_SF002980</name>
</gene>
<evidence type="ECO:0000313" key="1">
    <source>
        <dbReference type="EMBL" id="PQM30529.1"/>
    </source>
</evidence>
<evidence type="ECO:0000313" key="2">
    <source>
        <dbReference type="Proteomes" id="UP000031565"/>
    </source>
</evidence>
<dbReference type="RefSeq" id="WP_040092701.1">
    <property type="nucleotide sequence ID" value="NZ_CM020866.1"/>
</dbReference>
<accession>A0A2P6FAR1</accession>
<sequence>MAEKTMAEILATAKKAKAAIDGDQYATEGEYFNPSNLTLEQKLKLRKAANNPNDPNYHIWLQMNQEKQTSGWVKIDKKKIKDLSEDDDDNN</sequence>